<dbReference type="PANTHER" id="PTHR30435:SF2">
    <property type="entry name" value="FLAGELLAR BASAL-BODY ROD PROTEIN FLGC"/>
    <property type="match status" value="1"/>
</dbReference>
<dbReference type="PANTHER" id="PTHR30435">
    <property type="entry name" value="FLAGELLAR PROTEIN"/>
    <property type="match status" value="1"/>
</dbReference>
<keyword evidence="9" id="KW-0969">Cilium</keyword>
<gene>
    <name evidence="9" type="primary">flgC</name>
    <name evidence="9" type="ORF">COB13_09090</name>
</gene>
<comment type="caution">
    <text evidence="9">The sequence shown here is derived from an EMBL/GenBank/DDBJ whole genome shotgun (WGS) entry which is preliminary data.</text>
</comment>
<dbReference type="NCBIfam" id="TIGR01395">
    <property type="entry name" value="FlgC"/>
    <property type="match status" value="1"/>
</dbReference>
<keyword evidence="4 6" id="KW-0975">Bacterial flagellum</keyword>
<dbReference type="InterPro" id="IPR006299">
    <property type="entry name" value="FlgC"/>
</dbReference>
<protein>
    <recommendedName>
        <fullName evidence="3 6">Flagellar basal-body rod protein FlgC</fullName>
    </recommendedName>
</protein>
<keyword evidence="9" id="KW-0966">Cell projection</keyword>
<dbReference type="InterPro" id="IPR010930">
    <property type="entry name" value="Flg_bb/hook_C_dom"/>
</dbReference>
<evidence type="ECO:0000256" key="4">
    <source>
        <dbReference type="ARBA" id="ARBA00023143"/>
    </source>
</evidence>
<evidence type="ECO:0000256" key="1">
    <source>
        <dbReference type="ARBA" id="ARBA00004117"/>
    </source>
</evidence>
<evidence type="ECO:0000259" key="8">
    <source>
        <dbReference type="Pfam" id="PF06429"/>
    </source>
</evidence>
<evidence type="ECO:0000256" key="3">
    <source>
        <dbReference type="ARBA" id="ARBA00017941"/>
    </source>
</evidence>
<dbReference type="EMBL" id="NVUS01000010">
    <property type="protein sequence ID" value="PCJ00754.1"/>
    <property type="molecule type" value="Genomic_DNA"/>
</dbReference>
<accession>A0A2A4Z0V2</accession>
<dbReference type="Pfam" id="PF00460">
    <property type="entry name" value="Flg_bb_rod"/>
    <property type="match status" value="1"/>
</dbReference>
<evidence type="ECO:0000256" key="2">
    <source>
        <dbReference type="ARBA" id="ARBA00009677"/>
    </source>
</evidence>
<comment type="similarity">
    <text evidence="2">Belongs to the flagella basal body rod proteins family.</text>
</comment>
<dbReference type="Pfam" id="PF06429">
    <property type="entry name" value="Flg_bbr_C"/>
    <property type="match status" value="1"/>
</dbReference>
<evidence type="ECO:0000313" key="9">
    <source>
        <dbReference type="EMBL" id="PCJ00754.1"/>
    </source>
</evidence>
<name>A0A2A4Z0V2_9PROT</name>
<feature type="domain" description="Flagellar basal body rod protein N-terminal" evidence="7">
    <location>
        <begin position="9"/>
        <end position="31"/>
    </location>
</feature>
<reference key="1">
    <citation type="submission" date="2017-08" db="EMBL/GenBank/DDBJ databases">
        <title>A dynamic microbial community with high functional redundancy inhabits the cold, oxic subseafloor aquifer.</title>
        <authorList>
            <person name="Tully B.J."/>
            <person name="Wheat C.G."/>
            <person name="Glazer B.T."/>
            <person name="Huber J.A."/>
        </authorList>
    </citation>
    <scope>NUCLEOTIDE SEQUENCE [LARGE SCALE GENOMIC DNA]</scope>
</reference>
<comment type="subunit">
    <text evidence="5 6">The basal body constitutes a major portion of the flagellar organelle and consists of four rings (L,P,S, and M) mounted on a central rod. The rod consists of about 26 subunits of FlgG in the distal portion, and FlgB, FlgC and FlgF are thought to build up the proximal portion of the rod with about 6 subunits each.</text>
</comment>
<proteinExistence type="inferred from homology"/>
<organism evidence="9">
    <name type="scientific">OCS116 cluster bacterium</name>
    <dbReference type="NCBI Taxonomy" id="2030921"/>
    <lineage>
        <taxon>Bacteria</taxon>
        <taxon>Pseudomonadati</taxon>
        <taxon>Pseudomonadota</taxon>
        <taxon>Alphaproteobacteria</taxon>
        <taxon>OCS116 cluster</taxon>
    </lineage>
</organism>
<dbReference type="GO" id="GO:0071978">
    <property type="term" value="P:bacterial-type flagellum-dependent swarming motility"/>
    <property type="evidence" value="ECO:0007669"/>
    <property type="project" value="TreeGrafter"/>
</dbReference>
<evidence type="ECO:0000256" key="6">
    <source>
        <dbReference type="RuleBase" id="RU362062"/>
    </source>
</evidence>
<dbReference type="GO" id="GO:0030694">
    <property type="term" value="C:bacterial-type flagellum basal body, rod"/>
    <property type="evidence" value="ECO:0007669"/>
    <property type="project" value="UniProtKB-UniRule"/>
</dbReference>
<feature type="domain" description="Flagellar basal-body/hook protein C-terminal" evidence="8">
    <location>
        <begin position="89"/>
        <end position="132"/>
    </location>
</feature>
<dbReference type="InterPro" id="IPR001444">
    <property type="entry name" value="Flag_bb_rod_N"/>
</dbReference>
<keyword evidence="9" id="KW-0282">Flagellum</keyword>
<evidence type="ECO:0000256" key="5">
    <source>
        <dbReference type="ARBA" id="ARBA00025933"/>
    </source>
</evidence>
<dbReference type="AlphaFoldDB" id="A0A2A4Z0V2"/>
<comment type="subcellular location">
    <subcellularLocation>
        <location evidence="1 6">Bacterial flagellum basal body</location>
    </subcellularLocation>
</comment>
<evidence type="ECO:0000259" key="7">
    <source>
        <dbReference type="Pfam" id="PF00460"/>
    </source>
</evidence>
<sequence length="136" mass="15125">MNIMKSIMVAATGLRAQSSRMRVISENIANAHSTAATPGGDPFRRKISTFKKAYDEELNANTVVAGRIIKDQSAFELKYDPSHPAADDQGYIKLSNVNELVEMADMREAQRSYEANLNVITSSRRMMSKTIDILNI</sequence>
<reference evidence="9" key="2">
    <citation type="journal article" date="2018" name="ISME J.">
        <title>A dynamic microbial community with high functional redundancy inhabits the cold, oxic subseafloor aquifer.</title>
        <authorList>
            <person name="Tully B.J."/>
            <person name="Wheat C.G."/>
            <person name="Glazer B.T."/>
            <person name="Huber J.A."/>
        </authorList>
    </citation>
    <scope>NUCLEOTIDE SEQUENCE</scope>
    <source>
        <strain evidence="9">NORP83</strain>
    </source>
</reference>